<dbReference type="GO" id="GO:0042802">
    <property type="term" value="F:identical protein binding"/>
    <property type="evidence" value="ECO:0007669"/>
    <property type="project" value="TreeGrafter"/>
</dbReference>
<evidence type="ECO:0000256" key="4">
    <source>
        <dbReference type="ARBA" id="ARBA00008954"/>
    </source>
</evidence>
<dbReference type="InterPro" id="IPR004636">
    <property type="entry name" value="AcOrn/SuccOrn_fam"/>
</dbReference>
<organism evidence="11 12">
    <name type="scientific">Neolecta irregularis (strain DAH-3)</name>
    <dbReference type="NCBI Taxonomy" id="1198029"/>
    <lineage>
        <taxon>Eukaryota</taxon>
        <taxon>Fungi</taxon>
        <taxon>Dikarya</taxon>
        <taxon>Ascomycota</taxon>
        <taxon>Taphrinomycotina</taxon>
        <taxon>Neolectales</taxon>
        <taxon>Neolectaceae</taxon>
        <taxon>Neolecta</taxon>
    </lineage>
</organism>
<dbReference type="InterPro" id="IPR005814">
    <property type="entry name" value="Aminotrans_3"/>
</dbReference>
<comment type="cofactor">
    <cofactor evidence="1">
        <name>pyridoxal 5'-phosphate</name>
        <dbReference type="ChEBI" id="CHEBI:597326"/>
    </cofactor>
</comment>
<proteinExistence type="inferred from homology"/>
<dbReference type="UniPathway" id="UPA00068">
    <property type="reaction ID" value="UER00109"/>
</dbReference>
<dbReference type="InterPro" id="IPR015422">
    <property type="entry name" value="PyrdxlP-dep_Trfase_small"/>
</dbReference>
<dbReference type="InterPro" id="IPR015421">
    <property type="entry name" value="PyrdxlP-dep_Trfase_major"/>
</dbReference>
<keyword evidence="9 10" id="KW-0663">Pyridoxal phosphate</keyword>
<name>A0A1U7LQ94_NEOID</name>
<keyword evidence="12" id="KW-1185">Reference proteome</keyword>
<dbReference type="Proteomes" id="UP000186594">
    <property type="component" value="Unassembled WGS sequence"/>
</dbReference>
<dbReference type="AlphaFoldDB" id="A0A1U7LQ94"/>
<dbReference type="InterPro" id="IPR050103">
    <property type="entry name" value="Class-III_PLP-dep_AT"/>
</dbReference>
<dbReference type="NCBIfam" id="NF002325">
    <property type="entry name" value="PRK01278.1"/>
    <property type="match status" value="1"/>
</dbReference>
<feature type="non-terminal residue" evidence="11">
    <location>
        <position position="1"/>
    </location>
</feature>
<evidence type="ECO:0000256" key="3">
    <source>
        <dbReference type="ARBA" id="ARBA00005024"/>
    </source>
</evidence>
<dbReference type="FunFam" id="3.40.640.10:FF:000004">
    <property type="entry name" value="Acetylornithine aminotransferase"/>
    <property type="match status" value="1"/>
</dbReference>
<evidence type="ECO:0000313" key="12">
    <source>
        <dbReference type="Proteomes" id="UP000186594"/>
    </source>
</evidence>
<evidence type="ECO:0000256" key="5">
    <source>
        <dbReference type="ARBA" id="ARBA00012919"/>
    </source>
</evidence>
<keyword evidence="6 11" id="KW-0032">Aminotransferase</keyword>
<dbReference type="Gene3D" id="3.40.640.10">
    <property type="entry name" value="Type I PLP-dependent aspartate aminotransferase-like (Major domain)"/>
    <property type="match status" value="1"/>
</dbReference>
<dbReference type="InterPro" id="IPR015424">
    <property type="entry name" value="PyrdxlP-dep_Trfase"/>
</dbReference>
<evidence type="ECO:0000313" key="11">
    <source>
        <dbReference type="EMBL" id="OLL24691.1"/>
    </source>
</evidence>
<dbReference type="Pfam" id="PF00202">
    <property type="entry name" value="Aminotran_3"/>
    <property type="match status" value="1"/>
</dbReference>
<dbReference type="InterPro" id="IPR049704">
    <property type="entry name" value="Aminotrans_3_PPA_site"/>
</dbReference>
<comment type="pathway">
    <text evidence="3">Amino-acid biosynthesis; L-arginine biosynthesis; N(2)-acetyl-L-ornithine from L-glutamate: step 4/4.</text>
</comment>
<evidence type="ECO:0000256" key="10">
    <source>
        <dbReference type="RuleBase" id="RU003560"/>
    </source>
</evidence>
<evidence type="ECO:0000256" key="8">
    <source>
        <dbReference type="ARBA" id="ARBA00022679"/>
    </source>
</evidence>
<dbReference type="OMA" id="MVPGFKY"/>
<dbReference type="SUPFAM" id="SSF53383">
    <property type="entry name" value="PLP-dependent transferases"/>
    <property type="match status" value="1"/>
</dbReference>
<dbReference type="EC" id="2.6.1.11" evidence="5"/>
<dbReference type="GO" id="GO:0030170">
    <property type="term" value="F:pyridoxal phosphate binding"/>
    <property type="evidence" value="ECO:0007669"/>
    <property type="project" value="InterPro"/>
</dbReference>
<sequence length="365" mass="39395">IDFTAGIAVNALGHADPTIAAIIHDQALKLIHVSNLYHASQAGELARLIVETTRLSGGMQKASKVFFANSGTEANEGAIKFCRKVGKLIGDVKKHKIVSFTNSFHGRTMGSLSATPNPKYQAPFAPMVPGFVVGEYNKAEGIAELVTEETCGVIVEPIQGEGGVYQGSAEFLGALRERCTQVSAVLVFDEIQCGLGRTGKLWAHQYLPKYIQPDVLTMAKSLANGFPIGAILVGEDVAEAIKIGDHGTTFGGNPLACRVAHHTFSRLSSTELLQSVQQSSDVITSRLRRLQYRFPSLITEIRGRGLLLGVQLSVDPTHFIDLCRERGLLIISAGNNTLRIIPPLNIEPEPLRNGLDIIEEAFSVM</sequence>
<dbReference type="OrthoDB" id="5419315at2759"/>
<accession>A0A1U7LQ94</accession>
<dbReference type="Gene3D" id="3.90.1150.10">
    <property type="entry name" value="Aspartate Aminotransferase, domain 1"/>
    <property type="match status" value="1"/>
</dbReference>
<comment type="caution">
    <text evidence="11">The sequence shown here is derived from an EMBL/GenBank/DDBJ whole genome shotgun (WGS) entry which is preliminary data.</text>
</comment>
<dbReference type="NCBIfam" id="TIGR00707">
    <property type="entry name" value="argD"/>
    <property type="match status" value="1"/>
</dbReference>
<dbReference type="STRING" id="1198029.A0A1U7LQ94"/>
<dbReference type="PROSITE" id="PS00600">
    <property type="entry name" value="AA_TRANSFER_CLASS_3"/>
    <property type="match status" value="1"/>
</dbReference>
<keyword evidence="8 11" id="KW-0808">Transferase</keyword>
<comment type="subcellular location">
    <subcellularLocation>
        <location evidence="2">Mitochondrion</location>
    </subcellularLocation>
</comment>
<dbReference type="GO" id="GO:0003992">
    <property type="term" value="F:N2-acetyl-L-ornithine:2-oxoglutarate 5-aminotransferase activity"/>
    <property type="evidence" value="ECO:0007669"/>
    <property type="project" value="UniProtKB-EC"/>
</dbReference>
<protein>
    <recommendedName>
        <fullName evidence="5">acetylornithine transaminase</fullName>
        <ecNumber evidence="5">2.6.1.11</ecNumber>
    </recommendedName>
</protein>
<dbReference type="PIRSF" id="PIRSF000521">
    <property type="entry name" value="Transaminase_4ab_Lys_Orn"/>
    <property type="match status" value="1"/>
</dbReference>
<comment type="similarity">
    <text evidence="4 10">Belongs to the class-III pyridoxal-phosphate-dependent aminotransferase family.</text>
</comment>
<dbReference type="GO" id="GO:0005759">
    <property type="term" value="C:mitochondrial matrix"/>
    <property type="evidence" value="ECO:0007669"/>
    <property type="project" value="TreeGrafter"/>
</dbReference>
<reference evidence="11 12" key="1">
    <citation type="submission" date="2016-04" db="EMBL/GenBank/DDBJ databases">
        <title>Evolutionary innovation and constraint leading to complex multicellularity in the Ascomycota.</title>
        <authorList>
            <person name="Cisse O."/>
            <person name="Nguyen A."/>
            <person name="Hewitt D.A."/>
            <person name="Jedd G."/>
            <person name="Stajich J.E."/>
        </authorList>
    </citation>
    <scope>NUCLEOTIDE SEQUENCE [LARGE SCALE GENOMIC DNA]</scope>
    <source>
        <strain evidence="11 12">DAH-3</strain>
    </source>
</reference>
<evidence type="ECO:0000256" key="9">
    <source>
        <dbReference type="ARBA" id="ARBA00022898"/>
    </source>
</evidence>
<dbReference type="PANTHER" id="PTHR11986">
    <property type="entry name" value="AMINOTRANSFERASE CLASS III"/>
    <property type="match status" value="1"/>
</dbReference>
<evidence type="ECO:0000256" key="7">
    <source>
        <dbReference type="ARBA" id="ARBA00022605"/>
    </source>
</evidence>
<evidence type="ECO:0000256" key="6">
    <source>
        <dbReference type="ARBA" id="ARBA00022576"/>
    </source>
</evidence>
<keyword evidence="7" id="KW-0028">Amino-acid biosynthesis</keyword>
<evidence type="ECO:0000256" key="2">
    <source>
        <dbReference type="ARBA" id="ARBA00004173"/>
    </source>
</evidence>
<dbReference type="GO" id="GO:0006526">
    <property type="term" value="P:L-arginine biosynthetic process"/>
    <property type="evidence" value="ECO:0007669"/>
    <property type="project" value="UniProtKB-UniPathway"/>
</dbReference>
<gene>
    <name evidence="11" type="ORF">NEOLI_001914</name>
</gene>
<dbReference type="PANTHER" id="PTHR11986:SF79">
    <property type="entry name" value="ACETYLORNITHINE AMINOTRANSFERASE, MITOCHONDRIAL"/>
    <property type="match status" value="1"/>
</dbReference>
<dbReference type="EMBL" id="LXFE01000678">
    <property type="protein sequence ID" value="OLL24691.1"/>
    <property type="molecule type" value="Genomic_DNA"/>
</dbReference>
<dbReference type="CDD" id="cd00610">
    <property type="entry name" value="OAT_like"/>
    <property type="match status" value="1"/>
</dbReference>
<evidence type="ECO:0000256" key="1">
    <source>
        <dbReference type="ARBA" id="ARBA00001933"/>
    </source>
</evidence>